<organism evidence="3">
    <name type="scientific">Vecturithrix granuli</name>
    <dbReference type="NCBI Taxonomy" id="1499967"/>
    <lineage>
        <taxon>Bacteria</taxon>
        <taxon>Candidatus Moduliflexota</taxon>
        <taxon>Candidatus Vecturitrichia</taxon>
        <taxon>Candidatus Vecturitrichales</taxon>
        <taxon>Candidatus Vecturitrichaceae</taxon>
        <taxon>Candidatus Vecturithrix</taxon>
    </lineage>
</organism>
<dbReference type="EMBL" id="DF820482">
    <property type="protein sequence ID" value="GAK61731.1"/>
    <property type="molecule type" value="Genomic_DNA"/>
</dbReference>
<feature type="chain" id="PRO_5001755635" description="Ice-binding protein C-terminal domain-containing protein" evidence="1">
    <location>
        <begin position="25"/>
        <end position="225"/>
    </location>
</feature>
<accession>A0A081CAX6</accession>
<reference evidence="3" key="1">
    <citation type="journal article" date="2015" name="PeerJ">
        <title>First genomic representation of candidate bacterial phylum KSB3 points to enhanced environmental sensing as a trigger of wastewater bulking.</title>
        <authorList>
            <person name="Sekiguchi Y."/>
            <person name="Ohashi A."/>
            <person name="Parks D.H."/>
            <person name="Yamauchi T."/>
            <person name="Tyson G.W."/>
            <person name="Hugenholtz P."/>
        </authorList>
    </citation>
    <scope>NUCLEOTIDE SEQUENCE [LARGE SCALE GENOMIC DNA]</scope>
</reference>
<dbReference type="InterPro" id="IPR013424">
    <property type="entry name" value="Ice-binding_C"/>
</dbReference>
<evidence type="ECO:0000256" key="1">
    <source>
        <dbReference type="SAM" id="SignalP"/>
    </source>
</evidence>
<sequence length="225" mass="24500">MKNVIKIAVFVVVVMCVLPYTVDATSLVGNTWHPDGDYFTRQINDGAITRTRIGEFTTQVRDDDGNLMNDGEWFSALCVEPGQIAQSGGELVVQAIKPSEKNGGLQAAWLFDTYYAKDMSFDQLAGLQIAIWEVIVDDSGSYNLSQGNMKILGGDADAIAFAGGYLESVPGGFDADYLDSQYLIAEHPDKQDLIIRTPVPEPSTVLLLAAGLLGMGSMVRRKRQK</sequence>
<gene>
    <name evidence="3" type="ORF">U27_02560</name>
</gene>
<dbReference type="NCBIfam" id="TIGR02595">
    <property type="entry name" value="PEP_CTERM"/>
    <property type="match status" value="1"/>
</dbReference>
<evidence type="ECO:0000313" key="4">
    <source>
        <dbReference type="Proteomes" id="UP000030661"/>
    </source>
</evidence>
<dbReference type="Proteomes" id="UP000030661">
    <property type="component" value="Unassembled WGS sequence"/>
</dbReference>
<feature type="domain" description="Ice-binding protein C-terminal" evidence="2">
    <location>
        <begin position="198"/>
        <end position="221"/>
    </location>
</feature>
<name>A0A081CAX6_VECG1</name>
<dbReference type="STRING" id="1499967.U27_02560"/>
<dbReference type="Pfam" id="PF07589">
    <property type="entry name" value="PEP-CTERM"/>
    <property type="match status" value="1"/>
</dbReference>
<evidence type="ECO:0000313" key="3">
    <source>
        <dbReference type="EMBL" id="GAK61731.1"/>
    </source>
</evidence>
<dbReference type="AlphaFoldDB" id="A0A081CAX6"/>
<dbReference type="HOGENOM" id="CLU_1212869_0_0_0"/>
<protein>
    <recommendedName>
        <fullName evidence="2">Ice-binding protein C-terminal domain-containing protein</fullName>
    </recommendedName>
</protein>
<keyword evidence="1" id="KW-0732">Signal</keyword>
<evidence type="ECO:0000259" key="2">
    <source>
        <dbReference type="Pfam" id="PF07589"/>
    </source>
</evidence>
<feature type="signal peptide" evidence="1">
    <location>
        <begin position="1"/>
        <end position="24"/>
    </location>
</feature>
<proteinExistence type="predicted"/>
<keyword evidence="4" id="KW-1185">Reference proteome</keyword>